<accession>A0A3M2LF10</accession>
<dbReference type="RefSeq" id="WP_122186365.1">
    <property type="nucleotide sequence ID" value="NZ_RFFH01000001.1"/>
</dbReference>
<keyword evidence="1" id="KW-0067">ATP-binding</keyword>
<sequence length="199" mass="22735">MLLWINGPFGGGKTQTAFELQHRVPDALVCDPEEVGFGLQRVLPKEMRTDFQEFKAWRQGVVETLDAVLSKHDGTVIAPMTVVVPAYFDETVGRLRELGHDVHHFTLLARPETVRKRLKERGLYGLWYESWALGQVDRCLDALQAEEFAEHIHTDHLPIREVADRIAASAGLPITPNTDTALRRQWRRLRVGIEHMRLP</sequence>
<dbReference type="InterPro" id="IPR027417">
    <property type="entry name" value="P-loop_NTPase"/>
</dbReference>
<dbReference type="SUPFAM" id="SSF52540">
    <property type="entry name" value="P-loop containing nucleoside triphosphate hydrolases"/>
    <property type="match status" value="1"/>
</dbReference>
<dbReference type="Pfam" id="PF13671">
    <property type="entry name" value="AAA_33"/>
    <property type="match status" value="1"/>
</dbReference>
<dbReference type="Proteomes" id="UP000279275">
    <property type="component" value="Unassembled WGS sequence"/>
</dbReference>
<keyword evidence="2" id="KW-1185">Reference proteome</keyword>
<dbReference type="GO" id="GO:0005524">
    <property type="term" value="F:ATP binding"/>
    <property type="evidence" value="ECO:0007669"/>
    <property type="project" value="UniProtKB-KW"/>
</dbReference>
<dbReference type="Gene3D" id="3.40.50.300">
    <property type="entry name" value="P-loop containing nucleotide triphosphate hydrolases"/>
    <property type="match status" value="1"/>
</dbReference>
<evidence type="ECO:0000313" key="1">
    <source>
        <dbReference type="EMBL" id="RMI35390.1"/>
    </source>
</evidence>
<comment type="caution">
    <text evidence="1">The sequence shown here is derived from an EMBL/GenBank/DDBJ whole genome shotgun (WGS) entry which is preliminary data.</text>
</comment>
<gene>
    <name evidence="1" type="ORF">EBN03_03720</name>
</gene>
<organism evidence="1 2">
    <name type="scientific">Nocardia stercoris</name>
    <dbReference type="NCBI Taxonomy" id="2483361"/>
    <lineage>
        <taxon>Bacteria</taxon>
        <taxon>Bacillati</taxon>
        <taxon>Actinomycetota</taxon>
        <taxon>Actinomycetes</taxon>
        <taxon>Mycobacteriales</taxon>
        <taxon>Nocardiaceae</taxon>
        <taxon>Nocardia</taxon>
    </lineage>
</organism>
<dbReference type="AlphaFoldDB" id="A0A3M2LF10"/>
<name>A0A3M2LF10_9NOCA</name>
<keyword evidence="1" id="KW-0547">Nucleotide-binding</keyword>
<evidence type="ECO:0000313" key="2">
    <source>
        <dbReference type="Proteomes" id="UP000279275"/>
    </source>
</evidence>
<protein>
    <submittedName>
        <fullName evidence="1">ATP-binding protein</fullName>
    </submittedName>
</protein>
<dbReference type="OrthoDB" id="9799092at2"/>
<proteinExistence type="predicted"/>
<reference evidence="1 2" key="1">
    <citation type="submission" date="2018-10" db="EMBL/GenBank/DDBJ databases">
        <title>Isolation from cow dung.</title>
        <authorList>
            <person name="Ling L."/>
        </authorList>
    </citation>
    <scope>NUCLEOTIDE SEQUENCE [LARGE SCALE GENOMIC DNA]</scope>
    <source>
        <strain evidence="1 2">NEAU-LL90</strain>
    </source>
</reference>
<dbReference type="EMBL" id="RFFH01000001">
    <property type="protein sequence ID" value="RMI35390.1"/>
    <property type="molecule type" value="Genomic_DNA"/>
</dbReference>